<gene>
    <name evidence="2" type="ORF">EBN88_06850</name>
</gene>
<evidence type="ECO:0000256" key="1">
    <source>
        <dbReference type="SAM" id="MobiDB-lite"/>
    </source>
</evidence>
<evidence type="ECO:0000313" key="3">
    <source>
        <dbReference type="Proteomes" id="UP000278673"/>
    </source>
</evidence>
<evidence type="ECO:0000313" key="2">
    <source>
        <dbReference type="EMBL" id="RMI43604.1"/>
    </source>
</evidence>
<comment type="caution">
    <text evidence="2">The sequence shown here is derived from an EMBL/GenBank/DDBJ whole genome shotgun (WGS) entry which is preliminary data.</text>
</comment>
<dbReference type="Proteomes" id="UP000278673">
    <property type="component" value="Unassembled WGS sequence"/>
</dbReference>
<reference evidence="2 3" key="1">
    <citation type="submission" date="2018-10" db="EMBL/GenBank/DDBJ databases">
        <title>Isolation, diversity and antifungal activity of actinobacteria from wheat.</title>
        <authorList>
            <person name="Han C."/>
        </authorList>
    </citation>
    <scope>NUCLEOTIDE SEQUENCE [LARGE SCALE GENOMIC DNA]</scope>
    <source>
        <strain evidence="2 3">NEAU-YY642</strain>
    </source>
</reference>
<feature type="region of interest" description="Disordered" evidence="1">
    <location>
        <begin position="1"/>
        <end position="69"/>
    </location>
</feature>
<sequence length="69" mass="6997">MGSVGADRVSPTSTRDGGWTVSTGGDTMGKHEKPDHDNESGDALPGKPFEPAPPSPDGGAPEGSGEHRK</sequence>
<keyword evidence="3" id="KW-1185">Reference proteome</keyword>
<dbReference type="AlphaFoldDB" id="A0A3M2M1L2"/>
<protein>
    <submittedName>
        <fullName evidence="2">Uncharacterized protein</fullName>
    </submittedName>
</protein>
<proteinExistence type="predicted"/>
<organism evidence="2 3">
    <name type="scientific">Streptomyces triticirhizae</name>
    <dbReference type="NCBI Taxonomy" id="2483353"/>
    <lineage>
        <taxon>Bacteria</taxon>
        <taxon>Bacillati</taxon>
        <taxon>Actinomycetota</taxon>
        <taxon>Actinomycetes</taxon>
        <taxon>Kitasatosporales</taxon>
        <taxon>Streptomycetaceae</taxon>
        <taxon>Streptomyces</taxon>
    </lineage>
</organism>
<accession>A0A3M2M1L2</accession>
<name>A0A3M2M1L2_9ACTN</name>
<dbReference type="EMBL" id="RFFJ01000022">
    <property type="protein sequence ID" value="RMI43604.1"/>
    <property type="molecule type" value="Genomic_DNA"/>
</dbReference>
<feature type="compositionally biased region" description="Basic and acidic residues" evidence="1">
    <location>
        <begin position="28"/>
        <end position="39"/>
    </location>
</feature>
<feature type="compositionally biased region" description="Polar residues" evidence="1">
    <location>
        <begin position="10"/>
        <end position="25"/>
    </location>
</feature>